<accession>A0A6M3L9U7</accession>
<reference evidence="1" key="1">
    <citation type="submission" date="2020-03" db="EMBL/GenBank/DDBJ databases">
        <title>The deep terrestrial virosphere.</title>
        <authorList>
            <person name="Holmfeldt K."/>
            <person name="Nilsson E."/>
            <person name="Simone D."/>
            <person name="Lopez-Fernandez M."/>
            <person name="Wu X."/>
            <person name="de Brujin I."/>
            <person name="Lundin D."/>
            <person name="Andersson A."/>
            <person name="Bertilsson S."/>
            <person name="Dopson M."/>
        </authorList>
    </citation>
    <scope>NUCLEOTIDE SEQUENCE</scope>
    <source>
        <strain evidence="1">MM415B03360</strain>
    </source>
</reference>
<proteinExistence type="predicted"/>
<sequence>MEGSRIISYDKNADVLYITIEDKESVAEEVENGIFFRYLDKYNLELVGITIMNFKGRHIVE</sequence>
<protein>
    <recommendedName>
        <fullName evidence="2">DUF2283 domain-containing protein</fullName>
    </recommendedName>
</protein>
<dbReference type="Pfam" id="PF10049">
    <property type="entry name" value="DUF2283"/>
    <property type="match status" value="1"/>
</dbReference>
<organism evidence="1">
    <name type="scientific">viral metagenome</name>
    <dbReference type="NCBI Taxonomy" id="1070528"/>
    <lineage>
        <taxon>unclassified sequences</taxon>
        <taxon>metagenomes</taxon>
        <taxon>organismal metagenomes</taxon>
    </lineage>
</organism>
<dbReference type="EMBL" id="MT142989">
    <property type="protein sequence ID" value="QJA91460.1"/>
    <property type="molecule type" value="Genomic_DNA"/>
</dbReference>
<evidence type="ECO:0008006" key="2">
    <source>
        <dbReference type="Google" id="ProtNLM"/>
    </source>
</evidence>
<dbReference type="InterPro" id="IPR019270">
    <property type="entry name" value="DUF2283"/>
</dbReference>
<gene>
    <name evidence="1" type="ORF">MM415B03360_0004</name>
</gene>
<evidence type="ECO:0000313" key="1">
    <source>
        <dbReference type="EMBL" id="QJA91460.1"/>
    </source>
</evidence>
<name>A0A6M3L9U7_9ZZZZ</name>
<dbReference type="AlphaFoldDB" id="A0A6M3L9U7"/>